<dbReference type="SUPFAM" id="SSF54980">
    <property type="entry name" value="EF-G C-terminal domain-like"/>
    <property type="match status" value="2"/>
</dbReference>
<sequence length="663" mass="73253">MQQRNKVIGVFSHVDAGKTTLIEALLYQAQVISAVGNVNKGTTFMDNEPIERQRGITFSSKPVHFEHHGQGYTIIDTPGHMDLTFEMEKSLQVVDVAILLISATDGITGYTETIFNLCQAYDVPVIFFYNKMDMITTTPAQLREDVEKLAAPVVPGPVTVDGLVDWSNETAFLEDWAVLDEAWFSYLMAADGATIDAQIITDKLNTALLARTIMPVIFGSARQQTGVATLLALLDVITLTTEPAEYALAQVYKITHDQKNNRYVHAKVIQGVFEPKDKITTDGSDEQKINQLFNFQGGTYQAVNQAQPGDIIAVTGIDVQPGSFFGTLGITADTLPQPVNLKREAILAVRVLTNDATQNDVMIKNMQTLAQEDPTLHVQFKAAMQELYINVTGTLQMEYLKVIFADRFGFEIDFSAPTILYKETITQASIGYGHYEPLRHYAEVALRLTPGQPGQGIIFENECSREQLPINYQKRIEQHVFEKAHLGVLTGAPITDLTITLLSGKAYVPETKGGDFREATNRAIRQALMKTSSQLLEPWYTVTAIVPAHLVGRVSADLEKMHGHVDNLISGSNDNATVIGAVPVANFFEYPTTFASFSKNEGRLTTALQGYQPCQDQAALIEAAAYDPESDLDNTANSIFFKKGHGFDAHWRDVDDLHHINLV</sequence>
<dbReference type="Gene3D" id="3.30.230.10">
    <property type="match status" value="1"/>
</dbReference>
<dbReference type="PRINTS" id="PR01037">
    <property type="entry name" value="TCRTETOQM"/>
</dbReference>
<dbReference type="InterPro" id="IPR020568">
    <property type="entry name" value="Ribosomal_Su5_D2-typ_SF"/>
</dbReference>
<name>A0ABM8Z8J3_9LACO</name>
<feature type="domain" description="Tr-type G" evidence="4">
    <location>
        <begin position="3"/>
        <end position="244"/>
    </location>
</feature>
<dbReference type="SUPFAM" id="SSF52540">
    <property type="entry name" value="P-loop containing nucleoside triphosphate hydrolases"/>
    <property type="match status" value="1"/>
</dbReference>
<dbReference type="InterPro" id="IPR000640">
    <property type="entry name" value="EFG_V-like"/>
</dbReference>
<dbReference type="Pfam" id="PF00009">
    <property type="entry name" value="GTP_EFTU"/>
    <property type="match status" value="1"/>
</dbReference>
<dbReference type="PANTHER" id="PTHR43261">
    <property type="entry name" value="TRANSLATION ELONGATION FACTOR G-RELATED"/>
    <property type="match status" value="1"/>
</dbReference>
<dbReference type="SUPFAM" id="SSF54211">
    <property type="entry name" value="Ribosomal protein S5 domain 2-like"/>
    <property type="match status" value="1"/>
</dbReference>
<dbReference type="EMBL" id="CAKKNT010000001">
    <property type="protein sequence ID" value="CAH0417623.1"/>
    <property type="molecule type" value="Genomic_DNA"/>
</dbReference>
<dbReference type="Gene3D" id="3.40.50.300">
    <property type="entry name" value="P-loop containing nucleotide triphosphate hydrolases"/>
    <property type="match status" value="1"/>
</dbReference>
<reference evidence="5 6" key="1">
    <citation type="submission" date="2021-11" db="EMBL/GenBank/DDBJ databases">
        <authorList>
            <person name="Depoorter E."/>
        </authorList>
    </citation>
    <scope>NUCLEOTIDE SEQUENCE [LARGE SCALE GENOMIC DNA]</scope>
    <source>
        <strain evidence="5 6">LMG 24286</strain>
    </source>
</reference>
<keyword evidence="6" id="KW-1185">Reference proteome</keyword>
<dbReference type="InterPro" id="IPR014721">
    <property type="entry name" value="Ribsml_uS5_D2-typ_fold_subgr"/>
</dbReference>
<keyword evidence="1" id="KW-0547">Nucleotide-binding</keyword>
<dbReference type="PANTHER" id="PTHR43261:SF1">
    <property type="entry name" value="RIBOSOME-RELEASING FACTOR 2, MITOCHONDRIAL"/>
    <property type="match status" value="1"/>
</dbReference>
<organism evidence="5 6">
    <name type="scientific">Periweissella ghanensis</name>
    <dbReference type="NCBI Taxonomy" id="467997"/>
    <lineage>
        <taxon>Bacteria</taxon>
        <taxon>Bacillati</taxon>
        <taxon>Bacillota</taxon>
        <taxon>Bacilli</taxon>
        <taxon>Lactobacillales</taxon>
        <taxon>Lactobacillaceae</taxon>
        <taxon>Periweissella</taxon>
    </lineage>
</organism>
<dbReference type="RefSeq" id="WP_230097755.1">
    <property type="nucleotide sequence ID" value="NZ_CAKKNT010000001.1"/>
</dbReference>
<dbReference type="InterPro" id="IPR009000">
    <property type="entry name" value="Transl_B-barrel_sf"/>
</dbReference>
<dbReference type="NCBIfam" id="TIGR00231">
    <property type="entry name" value="small_GTP"/>
    <property type="match status" value="1"/>
</dbReference>
<dbReference type="InterPro" id="IPR005517">
    <property type="entry name" value="Transl_elong_EFG/EF2_IV"/>
</dbReference>
<dbReference type="SMART" id="SM00889">
    <property type="entry name" value="EFG_IV"/>
    <property type="match status" value="1"/>
</dbReference>
<dbReference type="InterPro" id="IPR000795">
    <property type="entry name" value="T_Tr_GTP-bd_dom"/>
</dbReference>
<dbReference type="InterPro" id="IPR005225">
    <property type="entry name" value="Small_GTP-bd"/>
</dbReference>
<keyword evidence="3" id="KW-0342">GTP-binding</keyword>
<dbReference type="Pfam" id="PF03764">
    <property type="entry name" value="EFG_IV"/>
    <property type="match status" value="1"/>
</dbReference>
<evidence type="ECO:0000256" key="2">
    <source>
        <dbReference type="ARBA" id="ARBA00022917"/>
    </source>
</evidence>
<proteinExistence type="predicted"/>
<dbReference type="InterPro" id="IPR053905">
    <property type="entry name" value="EF-G-like_DII"/>
</dbReference>
<protein>
    <submittedName>
        <fullName evidence="5">Tetracycline resistance protein TetO</fullName>
    </submittedName>
</protein>
<comment type="caution">
    <text evidence="5">The sequence shown here is derived from an EMBL/GenBank/DDBJ whole genome shotgun (WGS) entry which is preliminary data.</text>
</comment>
<dbReference type="PRINTS" id="PR00315">
    <property type="entry name" value="ELONGATNFCT"/>
</dbReference>
<dbReference type="Pfam" id="PF00679">
    <property type="entry name" value="EFG_C"/>
    <property type="match status" value="1"/>
</dbReference>
<dbReference type="Pfam" id="PF22042">
    <property type="entry name" value="EF-G_D2"/>
    <property type="match status" value="1"/>
</dbReference>
<gene>
    <name evidence="5" type="primary">tetO</name>
    <name evidence="5" type="ORF">WGH24286_00035</name>
</gene>
<dbReference type="Gene3D" id="3.30.70.870">
    <property type="entry name" value="Elongation Factor G (Translational Gtpase), domain 3"/>
    <property type="match status" value="1"/>
</dbReference>
<dbReference type="InterPro" id="IPR027417">
    <property type="entry name" value="P-loop_NTPase"/>
</dbReference>
<dbReference type="Gene3D" id="3.30.70.240">
    <property type="match status" value="1"/>
</dbReference>
<keyword evidence="2" id="KW-0648">Protein biosynthesis</keyword>
<dbReference type="Proteomes" id="UP000789719">
    <property type="component" value="Unassembled WGS sequence"/>
</dbReference>
<evidence type="ECO:0000256" key="3">
    <source>
        <dbReference type="ARBA" id="ARBA00023134"/>
    </source>
</evidence>
<dbReference type="SMART" id="SM00838">
    <property type="entry name" value="EFG_C"/>
    <property type="match status" value="1"/>
</dbReference>
<dbReference type="Gene3D" id="2.40.30.10">
    <property type="entry name" value="Translation factors"/>
    <property type="match status" value="1"/>
</dbReference>
<evidence type="ECO:0000313" key="5">
    <source>
        <dbReference type="EMBL" id="CAH0417623.1"/>
    </source>
</evidence>
<dbReference type="PROSITE" id="PS51722">
    <property type="entry name" value="G_TR_2"/>
    <property type="match status" value="1"/>
</dbReference>
<evidence type="ECO:0000259" key="4">
    <source>
        <dbReference type="PROSITE" id="PS51722"/>
    </source>
</evidence>
<evidence type="ECO:0000313" key="6">
    <source>
        <dbReference type="Proteomes" id="UP000789719"/>
    </source>
</evidence>
<dbReference type="SUPFAM" id="SSF50447">
    <property type="entry name" value="Translation proteins"/>
    <property type="match status" value="1"/>
</dbReference>
<accession>A0ABM8Z8J3</accession>
<evidence type="ECO:0000256" key="1">
    <source>
        <dbReference type="ARBA" id="ARBA00022741"/>
    </source>
</evidence>
<dbReference type="InterPro" id="IPR035647">
    <property type="entry name" value="EFG_III/V"/>
</dbReference>